<keyword evidence="1" id="KW-1133">Transmembrane helix</keyword>
<reference evidence="2" key="2">
    <citation type="submission" date="2013-05" db="EMBL/GenBank/DDBJ databases">
        <authorList>
            <person name="Carter J.-M."/>
            <person name="Baker S.C."/>
            <person name="Pink R."/>
            <person name="Carter D.R.F."/>
            <person name="Collins A."/>
            <person name="Tomlin J."/>
            <person name="Gibbs M."/>
            <person name="Breuker C.J."/>
        </authorList>
    </citation>
    <scope>NUCLEOTIDE SEQUENCE</scope>
    <source>
        <tissue evidence="2">Ovary</tissue>
    </source>
</reference>
<reference evidence="2" key="1">
    <citation type="journal article" date="2013" name="BMC Genomics">
        <title>Unscrambling butterfly oogenesis.</title>
        <authorList>
            <person name="Carter J.M."/>
            <person name="Baker S.C."/>
            <person name="Pink R."/>
            <person name="Carter D.R."/>
            <person name="Collins A."/>
            <person name="Tomlin J."/>
            <person name="Gibbs M."/>
            <person name="Breuker C.J."/>
        </authorList>
    </citation>
    <scope>NUCLEOTIDE SEQUENCE</scope>
    <source>
        <tissue evidence="2">Ovary</tissue>
    </source>
</reference>
<keyword evidence="1" id="KW-0812">Transmembrane</keyword>
<accession>S4P2P0</accession>
<protein>
    <submittedName>
        <fullName evidence="2">Uncharacterized protein</fullName>
    </submittedName>
</protein>
<organism evidence="2">
    <name type="scientific">Pararge aegeria</name>
    <name type="common">speckled wood butterfly</name>
    <dbReference type="NCBI Taxonomy" id="116150"/>
    <lineage>
        <taxon>Eukaryota</taxon>
        <taxon>Metazoa</taxon>
        <taxon>Ecdysozoa</taxon>
        <taxon>Arthropoda</taxon>
        <taxon>Hexapoda</taxon>
        <taxon>Insecta</taxon>
        <taxon>Pterygota</taxon>
        <taxon>Neoptera</taxon>
        <taxon>Endopterygota</taxon>
        <taxon>Lepidoptera</taxon>
        <taxon>Glossata</taxon>
        <taxon>Ditrysia</taxon>
        <taxon>Papilionoidea</taxon>
        <taxon>Nymphalidae</taxon>
        <taxon>Satyrinae</taxon>
        <taxon>Satyrini</taxon>
        <taxon>Parargina</taxon>
        <taxon>Pararge</taxon>
    </lineage>
</organism>
<evidence type="ECO:0000313" key="2">
    <source>
        <dbReference type="EMBL" id="JAA82643.1"/>
    </source>
</evidence>
<dbReference type="EMBL" id="GAIX01009917">
    <property type="protein sequence ID" value="JAA82643.1"/>
    <property type="molecule type" value="Transcribed_RNA"/>
</dbReference>
<keyword evidence="1" id="KW-0472">Membrane</keyword>
<feature type="transmembrane region" description="Helical" evidence="1">
    <location>
        <begin position="28"/>
        <end position="53"/>
    </location>
</feature>
<proteinExistence type="predicted"/>
<dbReference type="AlphaFoldDB" id="S4P2P0"/>
<sequence length="70" mass="7850">MPLYPRRSQGHSWVDIRKVFRERVVAEIVLVAGRLVAEHALVAVIAMVALLVARRHVVAVLVTELVAWIV</sequence>
<evidence type="ECO:0000256" key="1">
    <source>
        <dbReference type="SAM" id="Phobius"/>
    </source>
</evidence>
<name>S4P2P0_9NEOP</name>